<dbReference type="RefSeq" id="WP_062797527.1">
    <property type="nucleotide sequence ID" value="NZ_CP014844.1"/>
</dbReference>
<dbReference type="KEGG" id="cnan:A2G96_05675"/>
<evidence type="ECO:0000256" key="1">
    <source>
        <dbReference type="SAM" id="MobiDB-lite"/>
    </source>
</evidence>
<accession>A0A142JGP8</accession>
<reference evidence="2 3" key="1">
    <citation type="submission" date="2016-03" db="EMBL/GenBank/DDBJ databases">
        <title>Complete genome sequence of a novel chlorpyrifos degrading bacterium, Cupriavidus nantongensis sp. X1.</title>
        <authorList>
            <person name="Fang L."/>
        </authorList>
    </citation>
    <scope>NUCLEOTIDE SEQUENCE [LARGE SCALE GENOMIC DNA]</scope>
    <source>
        <strain evidence="2 3">X1</strain>
    </source>
</reference>
<protein>
    <submittedName>
        <fullName evidence="2">Uncharacterized protein</fullName>
    </submittedName>
</protein>
<keyword evidence="3" id="KW-1185">Reference proteome</keyword>
<dbReference type="AlphaFoldDB" id="A0A142JGP8"/>
<gene>
    <name evidence="2" type="ORF">A2G96_05675</name>
</gene>
<organism evidence="2 3">
    <name type="scientific">Cupriavidus nantongensis</name>
    <dbReference type="NCBI Taxonomy" id="1796606"/>
    <lineage>
        <taxon>Bacteria</taxon>
        <taxon>Pseudomonadati</taxon>
        <taxon>Pseudomonadota</taxon>
        <taxon>Betaproteobacteria</taxon>
        <taxon>Burkholderiales</taxon>
        <taxon>Burkholderiaceae</taxon>
        <taxon>Cupriavidus</taxon>
    </lineage>
</organism>
<sequence length="110" mass="12474">MDKARLRKYEADRKEAGFREIRPCVHEDFLAKIKELRRPGECMGRTLERLILGEAVPRPPFWTPEEAAQRAAKKAAKPPRTNAVKAEKPPFGGFRHAEVAAAIARLKQVE</sequence>
<name>A0A142JGP8_9BURK</name>
<evidence type="ECO:0000313" key="3">
    <source>
        <dbReference type="Proteomes" id="UP000075238"/>
    </source>
</evidence>
<dbReference type="STRING" id="1796606.A2G96_05675"/>
<dbReference type="EMBL" id="CP014844">
    <property type="protein sequence ID" value="AMR77260.1"/>
    <property type="molecule type" value="Genomic_DNA"/>
</dbReference>
<proteinExistence type="predicted"/>
<feature type="region of interest" description="Disordered" evidence="1">
    <location>
        <begin position="66"/>
        <end position="90"/>
    </location>
</feature>
<dbReference type="OrthoDB" id="9182601at2"/>
<dbReference type="Proteomes" id="UP000075238">
    <property type="component" value="Chromosome 1"/>
</dbReference>
<evidence type="ECO:0000313" key="2">
    <source>
        <dbReference type="EMBL" id="AMR77260.1"/>
    </source>
</evidence>